<feature type="signal peptide" evidence="1">
    <location>
        <begin position="1"/>
        <end position="18"/>
    </location>
</feature>
<dbReference type="PROSITE" id="PS51257">
    <property type="entry name" value="PROKAR_LIPOPROTEIN"/>
    <property type="match status" value="1"/>
</dbReference>
<gene>
    <name evidence="2" type="ORF">ACFQZX_04465</name>
</gene>
<organism evidence="2 3">
    <name type="scientific">Mucilaginibacter litoreus</name>
    <dbReference type="NCBI Taxonomy" id="1048221"/>
    <lineage>
        <taxon>Bacteria</taxon>
        <taxon>Pseudomonadati</taxon>
        <taxon>Bacteroidota</taxon>
        <taxon>Sphingobacteriia</taxon>
        <taxon>Sphingobacteriales</taxon>
        <taxon>Sphingobacteriaceae</taxon>
        <taxon>Mucilaginibacter</taxon>
    </lineage>
</organism>
<evidence type="ECO:0000256" key="1">
    <source>
        <dbReference type="SAM" id="SignalP"/>
    </source>
</evidence>
<name>A0ABW3AQT7_9SPHI</name>
<proteinExistence type="predicted"/>
<comment type="caution">
    <text evidence="2">The sequence shown here is derived from an EMBL/GenBank/DDBJ whole genome shotgun (WGS) entry which is preliminary data.</text>
</comment>
<accession>A0ABW3AQT7</accession>
<dbReference type="EMBL" id="JBHTHZ010000002">
    <property type="protein sequence ID" value="MFD0792856.1"/>
    <property type="molecule type" value="Genomic_DNA"/>
</dbReference>
<feature type="chain" id="PRO_5045299916" description="Lipoprotein" evidence="1">
    <location>
        <begin position="19"/>
        <end position="141"/>
    </location>
</feature>
<keyword evidence="3" id="KW-1185">Reference proteome</keyword>
<sequence length="141" mass="15246">MKKALFFLPLLLVFTAGCLSNKSGDPAPDPSGTFKGEFRRITRGESNSIDTVKTDIVLTITPGVGYSVTGDTLTVHAGSKGHYGISGNGIMFVDDTYPKTGMPEKAHLNGEYLFLYNGSVFQMVRSTGDTLSLQYDLKKVN</sequence>
<evidence type="ECO:0000313" key="3">
    <source>
        <dbReference type="Proteomes" id="UP001597010"/>
    </source>
</evidence>
<evidence type="ECO:0008006" key="4">
    <source>
        <dbReference type="Google" id="ProtNLM"/>
    </source>
</evidence>
<evidence type="ECO:0000313" key="2">
    <source>
        <dbReference type="EMBL" id="MFD0792856.1"/>
    </source>
</evidence>
<reference evidence="3" key="1">
    <citation type="journal article" date="2019" name="Int. J. Syst. Evol. Microbiol.">
        <title>The Global Catalogue of Microorganisms (GCM) 10K type strain sequencing project: providing services to taxonomists for standard genome sequencing and annotation.</title>
        <authorList>
            <consortium name="The Broad Institute Genomics Platform"/>
            <consortium name="The Broad Institute Genome Sequencing Center for Infectious Disease"/>
            <person name="Wu L."/>
            <person name="Ma J."/>
        </authorList>
    </citation>
    <scope>NUCLEOTIDE SEQUENCE [LARGE SCALE GENOMIC DNA]</scope>
    <source>
        <strain evidence="3">CCUG 61484</strain>
    </source>
</reference>
<keyword evidence="1" id="KW-0732">Signal</keyword>
<dbReference type="RefSeq" id="WP_377111769.1">
    <property type="nucleotide sequence ID" value="NZ_JBHTHZ010000002.1"/>
</dbReference>
<dbReference type="Proteomes" id="UP001597010">
    <property type="component" value="Unassembled WGS sequence"/>
</dbReference>
<protein>
    <recommendedName>
        <fullName evidence="4">Lipoprotein</fullName>
    </recommendedName>
</protein>